<evidence type="ECO:0000256" key="1">
    <source>
        <dbReference type="SAM" id="MobiDB-lite"/>
    </source>
</evidence>
<dbReference type="InterPro" id="IPR026896">
    <property type="entry name" value="CSTF_C"/>
</dbReference>
<dbReference type="Pfam" id="PF14304">
    <property type="entry name" value="CSTF_C"/>
    <property type="match status" value="1"/>
</dbReference>
<evidence type="ECO:0000313" key="3">
    <source>
        <dbReference type="EMBL" id="CAD8332103.1"/>
    </source>
</evidence>
<evidence type="ECO:0000259" key="2">
    <source>
        <dbReference type="Pfam" id="PF14304"/>
    </source>
</evidence>
<feature type="region of interest" description="Disordered" evidence="1">
    <location>
        <begin position="1"/>
        <end position="119"/>
    </location>
</feature>
<feature type="domain" description="Transcription termination and cleavage factor C-terminal" evidence="2">
    <location>
        <begin position="121"/>
        <end position="153"/>
    </location>
</feature>
<reference evidence="3" key="1">
    <citation type="submission" date="2021-01" db="EMBL/GenBank/DDBJ databases">
        <authorList>
            <person name="Corre E."/>
            <person name="Pelletier E."/>
            <person name="Niang G."/>
            <person name="Scheremetjew M."/>
            <person name="Finn R."/>
            <person name="Kale V."/>
            <person name="Holt S."/>
            <person name="Cochrane G."/>
            <person name="Meng A."/>
            <person name="Brown T."/>
            <person name="Cohen L."/>
        </authorList>
    </citation>
    <scope>NUCLEOTIDE SEQUENCE</scope>
    <source>
        <strain evidence="3">CCMP3328</strain>
    </source>
</reference>
<feature type="compositionally biased region" description="Pro residues" evidence="1">
    <location>
        <begin position="84"/>
        <end position="94"/>
    </location>
</feature>
<feature type="compositionally biased region" description="Low complexity" evidence="1">
    <location>
        <begin position="95"/>
        <end position="106"/>
    </location>
</feature>
<dbReference type="EMBL" id="HBEF01006752">
    <property type="protein sequence ID" value="CAD8332103.1"/>
    <property type="molecule type" value="Transcribed_RNA"/>
</dbReference>
<feature type="compositionally biased region" description="Low complexity" evidence="1">
    <location>
        <begin position="1"/>
        <end position="12"/>
    </location>
</feature>
<feature type="compositionally biased region" description="Basic and acidic residues" evidence="1">
    <location>
        <begin position="68"/>
        <end position="79"/>
    </location>
</feature>
<dbReference type="Gene3D" id="1.10.20.70">
    <property type="entry name" value="Transcription termination and cleavage factor, C-terminal domain"/>
    <property type="match status" value="1"/>
</dbReference>
<dbReference type="AlphaFoldDB" id="A0A7R9ZJU1"/>
<feature type="compositionally biased region" description="Low complexity" evidence="1">
    <location>
        <begin position="44"/>
        <end position="59"/>
    </location>
</feature>
<dbReference type="InterPro" id="IPR038192">
    <property type="entry name" value="CSTF_C_sf"/>
</dbReference>
<organism evidence="3">
    <name type="scientific">Craspedostauros australis</name>
    <dbReference type="NCBI Taxonomy" id="1486917"/>
    <lineage>
        <taxon>Eukaryota</taxon>
        <taxon>Sar</taxon>
        <taxon>Stramenopiles</taxon>
        <taxon>Ochrophyta</taxon>
        <taxon>Bacillariophyta</taxon>
        <taxon>Bacillariophyceae</taxon>
        <taxon>Bacillariophycidae</taxon>
        <taxon>Naviculales</taxon>
        <taxon>Naviculaceae</taxon>
        <taxon>Craspedostauros</taxon>
    </lineage>
</organism>
<gene>
    <name evidence="3" type="ORF">CAUS1442_LOCUS4202</name>
</gene>
<feature type="compositionally biased region" description="Gly residues" evidence="1">
    <location>
        <begin position="13"/>
        <end position="31"/>
    </location>
</feature>
<dbReference type="GO" id="GO:0031124">
    <property type="term" value="P:mRNA 3'-end processing"/>
    <property type="evidence" value="ECO:0007669"/>
    <property type="project" value="InterPro"/>
</dbReference>
<proteinExistence type="predicted"/>
<name>A0A7R9ZJU1_9STRA</name>
<sequence length="157" mass="15848">MKNSASSDAGPGMMSGAGMGMMGMGGAGGGIPAAPPRAADPRSRGAGAAPRSDPRAVAAPPAPPPPRADPRAARMDPRAAARSVPPPPPPPPVRSAPLSQQYGGVPQQPPGPPGVTNLDPALVQQVMLLTPQQISQLPPDKQQSIMALRQQISGNRM</sequence>
<protein>
    <recommendedName>
        <fullName evidence="2">Transcription termination and cleavage factor C-terminal domain-containing protein</fullName>
    </recommendedName>
</protein>
<accession>A0A7R9ZJU1</accession>